<feature type="domain" description="CAAX prenyl protease 2/Lysostaphin resistance protein A-like" evidence="2">
    <location>
        <begin position="10"/>
        <end position="102"/>
    </location>
</feature>
<dbReference type="GO" id="GO:0004175">
    <property type="term" value="F:endopeptidase activity"/>
    <property type="evidence" value="ECO:0007669"/>
    <property type="project" value="UniProtKB-ARBA"/>
</dbReference>
<dbReference type="EMBL" id="BIFS01000001">
    <property type="protein sequence ID" value="GCE20805.1"/>
    <property type="molecule type" value="Genomic_DNA"/>
</dbReference>
<accession>A0A402AP47</accession>
<keyword evidence="1" id="KW-0812">Transmembrane</keyword>
<keyword evidence="1" id="KW-0472">Membrane</keyword>
<dbReference type="Proteomes" id="UP000287188">
    <property type="component" value="Unassembled WGS sequence"/>
</dbReference>
<keyword evidence="1" id="KW-1133">Transmembrane helix</keyword>
<dbReference type="Pfam" id="PF02517">
    <property type="entry name" value="Rce1-like"/>
    <property type="match status" value="1"/>
</dbReference>
<evidence type="ECO:0000256" key="1">
    <source>
        <dbReference type="SAM" id="Phobius"/>
    </source>
</evidence>
<feature type="transmembrane region" description="Helical" evidence="1">
    <location>
        <begin position="64"/>
        <end position="83"/>
    </location>
</feature>
<dbReference type="AlphaFoldDB" id="A0A402AP47"/>
<dbReference type="InterPro" id="IPR003675">
    <property type="entry name" value="Rce1/LyrA-like_dom"/>
</dbReference>
<feature type="transmembrane region" description="Helical" evidence="1">
    <location>
        <begin position="6"/>
        <end position="28"/>
    </location>
</feature>
<evidence type="ECO:0000313" key="3">
    <source>
        <dbReference type="EMBL" id="GCE20805.1"/>
    </source>
</evidence>
<proteinExistence type="predicted"/>
<reference evidence="4" key="1">
    <citation type="submission" date="2018-12" db="EMBL/GenBank/DDBJ databases">
        <title>Tengunoibacter tsumagoiensis gen. nov., sp. nov., Dictyobacter kobayashii sp. nov., D. alpinus sp. nov., and D. joshuensis sp. nov. and description of Dictyobacteraceae fam. nov. within the order Ktedonobacterales isolated from Tengu-no-mugimeshi.</title>
        <authorList>
            <person name="Wang C.M."/>
            <person name="Zheng Y."/>
            <person name="Sakai Y."/>
            <person name="Toyoda A."/>
            <person name="Minakuchi Y."/>
            <person name="Abe K."/>
            <person name="Yokota A."/>
            <person name="Yabe S."/>
        </authorList>
    </citation>
    <scope>NUCLEOTIDE SEQUENCE [LARGE SCALE GENOMIC DNA]</scope>
    <source>
        <strain evidence="4">Uno11</strain>
    </source>
</reference>
<feature type="transmembrane region" description="Helical" evidence="1">
    <location>
        <begin position="90"/>
        <end position="113"/>
    </location>
</feature>
<comment type="caution">
    <text evidence="3">The sequence shown here is derived from an EMBL/GenBank/DDBJ whole genome shotgun (WGS) entry which is preliminary data.</text>
</comment>
<dbReference type="RefSeq" id="WP_161977571.1">
    <property type="nucleotide sequence ID" value="NZ_BIFS01000001.1"/>
</dbReference>
<evidence type="ECO:0000313" key="4">
    <source>
        <dbReference type="Proteomes" id="UP000287188"/>
    </source>
</evidence>
<gene>
    <name evidence="3" type="ORF">KDK_46050</name>
</gene>
<feature type="transmembrane region" description="Helical" evidence="1">
    <location>
        <begin position="125"/>
        <end position="146"/>
    </location>
</feature>
<keyword evidence="4" id="KW-1185">Reference proteome</keyword>
<evidence type="ECO:0000259" key="2">
    <source>
        <dbReference type="Pfam" id="PF02517"/>
    </source>
</evidence>
<sequence>MSWWGLIIILLFNVIQYTATAIREEVYYRGYVFQNLGESMVLWLNVVCAGVFFVFAHLLNGLSYVSLSFIIANLMLSTIWICARLLTRSLWFSISMHAALDSCSFLIGILLFSGHTNLSMIAMSLLWLETPFFALALLVLLGWNIWGKRYITGMAASKKMETCFLIEAMVALIRMSSL</sequence>
<dbReference type="GO" id="GO:0080120">
    <property type="term" value="P:CAAX-box protein maturation"/>
    <property type="evidence" value="ECO:0007669"/>
    <property type="project" value="UniProtKB-ARBA"/>
</dbReference>
<feature type="transmembrane region" description="Helical" evidence="1">
    <location>
        <begin position="40"/>
        <end position="58"/>
    </location>
</feature>
<organism evidence="3 4">
    <name type="scientific">Dictyobacter kobayashii</name>
    <dbReference type="NCBI Taxonomy" id="2014872"/>
    <lineage>
        <taxon>Bacteria</taxon>
        <taxon>Bacillati</taxon>
        <taxon>Chloroflexota</taxon>
        <taxon>Ktedonobacteria</taxon>
        <taxon>Ktedonobacterales</taxon>
        <taxon>Dictyobacteraceae</taxon>
        <taxon>Dictyobacter</taxon>
    </lineage>
</organism>
<protein>
    <recommendedName>
        <fullName evidence="2">CAAX prenyl protease 2/Lysostaphin resistance protein A-like domain-containing protein</fullName>
    </recommendedName>
</protein>
<name>A0A402AP47_9CHLR</name>